<evidence type="ECO:0000313" key="2">
    <source>
        <dbReference type="Proteomes" id="UP001273136"/>
    </source>
</evidence>
<dbReference type="AlphaFoldDB" id="A0AAE4MCU4"/>
<protein>
    <recommendedName>
        <fullName evidence="3">BREX system ATP-binding protein BrxD</fullName>
    </recommendedName>
</protein>
<comment type="caution">
    <text evidence="1">The sequence shown here is derived from an EMBL/GenBank/DDBJ whole genome shotgun (WGS) entry which is preliminary data.</text>
</comment>
<dbReference type="RefSeq" id="WP_338094964.1">
    <property type="nucleotide sequence ID" value="NZ_JAWDKA010000011.1"/>
</dbReference>
<organism evidence="1 2">
    <name type="scientific">Methanorbis furvi</name>
    <dbReference type="NCBI Taxonomy" id="3028299"/>
    <lineage>
        <taxon>Archaea</taxon>
        <taxon>Methanobacteriati</taxon>
        <taxon>Methanobacteriota</taxon>
        <taxon>Stenosarchaea group</taxon>
        <taxon>Methanomicrobia</taxon>
        <taxon>Methanomicrobiales</taxon>
        <taxon>Methanocorpusculaceae</taxon>
        <taxon>Methanorbis</taxon>
    </lineage>
</organism>
<reference evidence="1" key="1">
    <citation type="submission" date="2023-06" db="EMBL/GenBank/DDBJ databases">
        <title>Genome sequence of Methancorpusculaceae sp. Ag1.</title>
        <authorList>
            <person name="Protasov E."/>
            <person name="Platt K."/>
            <person name="Poehlein A."/>
            <person name="Daniel R."/>
            <person name="Brune A."/>
        </authorList>
    </citation>
    <scope>NUCLEOTIDE SEQUENCE</scope>
    <source>
        <strain evidence="1">Ag1</strain>
    </source>
</reference>
<dbReference type="Pfam" id="PF10923">
    <property type="entry name" value="BrxC_BrxD"/>
    <property type="match status" value="1"/>
</dbReference>
<dbReference type="Proteomes" id="UP001273136">
    <property type="component" value="Unassembled WGS sequence"/>
</dbReference>
<dbReference type="EMBL" id="JAWDKA010000011">
    <property type="protein sequence ID" value="MDV0442540.1"/>
    <property type="molecule type" value="Genomic_DNA"/>
</dbReference>
<dbReference type="InterPro" id="IPR021228">
    <property type="entry name" value="BrxD"/>
</dbReference>
<keyword evidence="2" id="KW-1185">Reference proteome</keyword>
<sequence>MAIPESNGFGRDEHRLESVGIINALRRGTVPESGLGRLAVGLSTEEKVISSQLAFVGTGHADCKFVRGEYGSGKTFLISRAQEIGLASKFVTSHVVISPDTPLHKLQAVYAKICSGLTTQTEDHALKSIIDTWIYGIEDRLISTGIREDDPALAAQTAKEIESVLLRVSGINSGLAAALRTYYQANNTGDFATAQSAVGWIAGEQTVGRTFKSQAGLKGTVTEGDALAFLNGLVHVIVQAGYSGLLVTFDEVETAQAFARPQREKGYINLRQIVDMIDRNELPNCFFLFAGTPALFDSAKGIRSLPPLYDRIGMIADDGYSNPMQTQIVLPKFDVKKLEEVSTRVIEIYSEAYSEVDKSRVSIRFIRAMIERVTGRFGGRVDVVPRLYLREFVDVLDKCALYDSYNPMEKYAFAAKENDTSLKEEEKAVMEVSW</sequence>
<dbReference type="NCBIfam" id="NF033438">
    <property type="entry name" value="BREX_BrxD"/>
    <property type="match status" value="1"/>
</dbReference>
<evidence type="ECO:0008006" key="3">
    <source>
        <dbReference type="Google" id="ProtNLM"/>
    </source>
</evidence>
<proteinExistence type="predicted"/>
<name>A0AAE4MCU4_9EURY</name>
<evidence type="ECO:0000313" key="1">
    <source>
        <dbReference type="EMBL" id="MDV0442540.1"/>
    </source>
</evidence>
<accession>A0AAE4MCU4</accession>
<gene>
    <name evidence="1" type="ORF">McpAg1_17870</name>
</gene>